<evidence type="ECO:0000256" key="1">
    <source>
        <dbReference type="SAM" id="MobiDB-lite"/>
    </source>
</evidence>
<sequence length="68" mass="7344">MVGGRGMEGRERGRGLERRERGGRGERGEGGRASHWCPASNLKRVVKRRICGGRGGGKRDGRGREGGL</sequence>
<feature type="region of interest" description="Disordered" evidence="1">
    <location>
        <begin position="1"/>
        <end position="36"/>
    </location>
</feature>
<dbReference type="EMBL" id="BTGU01000026">
    <property type="protein sequence ID" value="GMN47739.1"/>
    <property type="molecule type" value="Genomic_DNA"/>
</dbReference>
<gene>
    <name evidence="2" type="ORF">TIFTF001_016922</name>
</gene>
<dbReference type="AlphaFoldDB" id="A0AA88DIX8"/>
<accession>A0AA88DIX8</accession>
<comment type="caution">
    <text evidence="2">The sequence shown here is derived from an EMBL/GenBank/DDBJ whole genome shotgun (WGS) entry which is preliminary data.</text>
</comment>
<keyword evidence="3" id="KW-1185">Reference proteome</keyword>
<organism evidence="2 3">
    <name type="scientific">Ficus carica</name>
    <name type="common">Common fig</name>
    <dbReference type="NCBI Taxonomy" id="3494"/>
    <lineage>
        <taxon>Eukaryota</taxon>
        <taxon>Viridiplantae</taxon>
        <taxon>Streptophyta</taxon>
        <taxon>Embryophyta</taxon>
        <taxon>Tracheophyta</taxon>
        <taxon>Spermatophyta</taxon>
        <taxon>Magnoliopsida</taxon>
        <taxon>eudicotyledons</taxon>
        <taxon>Gunneridae</taxon>
        <taxon>Pentapetalae</taxon>
        <taxon>rosids</taxon>
        <taxon>fabids</taxon>
        <taxon>Rosales</taxon>
        <taxon>Moraceae</taxon>
        <taxon>Ficeae</taxon>
        <taxon>Ficus</taxon>
    </lineage>
</organism>
<protein>
    <submittedName>
        <fullName evidence="2">Uncharacterized protein</fullName>
    </submittedName>
</protein>
<name>A0AA88DIX8_FICCA</name>
<feature type="compositionally biased region" description="Basic and acidic residues" evidence="1">
    <location>
        <begin position="57"/>
        <end position="68"/>
    </location>
</feature>
<feature type="compositionally biased region" description="Basic and acidic residues" evidence="1">
    <location>
        <begin position="7"/>
        <end position="32"/>
    </location>
</feature>
<evidence type="ECO:0000313" key="3">
    <source>
        <dbReference type="Proteomes" id="UP001187192"/>
    </source>
</evidence>
<reference evidence="2" key="1">
    <citation type="submission" date="2023-07" db="EMBL/GenBank/DDBJ databases">
        <title>draft genome sequence of fig (Ficus carica).</title>
        <authorList>
            <person name="Takahashi T."/>
            <person name="Nishimura K."/>
        </authorList>
    </citation>
    <scope>NUCLEOTIDE SEQUENCE</scope>
</reference>
<evidence type="ECO:0000313" key="2">
    <source>
        <dbReference type="EMBL" id="GMN47739.1"/>
    </source>
</evidence>
<dbReference type="Proteomes" id="UP001187192">
    <property type="component" value="Unassembled WGS sequence"/>
</dbReference>
<proteinExistence type="predicted"/>
<feature type="region of interest" description="Disordered" evidence="1">
    <location>
        <begin position="48"/>
        <end position="68"/>
    </location>
</feature>